<dbReference type="InterPro" id="IPR027417">
    <property type="entry name" value="P-loop_NTPase"/>
</dbReference>
<dbReference type="Proteomes" id="UP000032233">
    <property type="component" value="Unassembled WGS sequence"/>
</dbReference>
<dbReference type="Pfam" id="PF13189">
    <property type="entry name" value="Cytidylate_kin2"/>
    <property type="match status" value="1"/>
</dbReference>
<evidence type="ECO:0000313" key="2">
    <source>
        <dbReference type="Proteomes" id="UP000032233"/>
    </source>
</evidence>
<dbReference type="Gene3D" id="3.40.50.300">
    <property type="entry name" value="P-loop containing nucleotide triphosphate hydrolases"/>
    <property type="match status" value="1"/>
</dbReference>
<name>A0A0D2J4Z6_9BACT</name>
<evidence type="ECO:0000313" key="1">
    <source>
        <dbReference type="EMBL" id="KIX10786.1"/>
    </source>
</evidence>
<dbReference type="STRING" id="1429043.X474_27675"/>
<comment type="caution">
    <text evidence="1">The sequence shown here is derived from an EMBL/GenBank/DDBJ whole genome shotgun (WGS) entry which is preliminary data.</text>
</comment>
<protein>
    <recommendedName>
        <fullName evidence="3">Cytidylate kinase</fullName>
    </recommendedName>
</protein>
<dbReference type="AlphaFoldDB" id="A0A0D2J4Z6"/>
<keyword evidence="2" id="KW-1185">Reference proteome</keyword>
<sequence length="217" mass="24093">MAVRLIMAVISISRQFGAGGKTLGEAVALDLGYRFVHEGMLDKLACEMAESRPLAAGAEFYAQAHLTNVLSSLGPADYLDYYIKQDDRLLSQEQHLGALNQVIKELAEMDNIVLLGRGSQFILKGHPGALRILLVADQESRVDFLIRRYSVTPSKAQALLKRADKKRSRFLKLFFPTEPNETSLYHMVLNTTWLSLDMAKGLILDLVKRISSQGEAG</sequence>
<dbReference type="EMBL" id="AZAC01000083">
    <property type="protein sequence ID" value="KIX10786.1"/>
    <property type="molecule type" value="Genomic_DNA"/>
</dbReference>
<proteinExistence type="predicted"/>
<dbReference type="InParanoid" id="A0A0D2J4Z6"/>
<gene>
    <name evidence="1" type="ORF">X474_27675</name>
</gene>
<organism evidence="1 2">
    <name type="scientific">Dethiosulfatarculus sandiegensis</name>
    <dbReference type="NCBI Taxonomy" id="1429043"/>
    <lineage>
        <taxon>Bacteria</taxon>
        <taxon>Pseudomonadati</taxon>
        <taxon>Thermodesulfobacteriota</taxon>
        <taxon>Desulfarculia</taxon>
        <taxon>Desulfarculales</taxon>
        <taxon>Desulfarculaceae</taxon>
        <taxon>Dethiosulfatarculus</taxon>
    </lineage>
</organism>
<reference evidence="1 2" key="1">
    <citation type="submission" date="2013-11" db="EMBL/GenBank/DDBJ databases">
        <title>Metagenomic analysis of a methanogenic consortium involved in long chain n-alkane degradation.</title>
        <authorList>
            <person name="Davidova I.A."/>
            <person name="Callaghan A.V."/>
            <person name="Wawrik B."/>
            <person name="Pruitt S."/>
            <person name="Marks C."/>
            <person name="Duncan K.E."/>
            <person name="Suflita J.M."/>
        </authorList>
    </citation>
    <scope>NUCLEOTIDE SEQUENCE [LARGE SCALE GENOMIC DNA]</scope>
    <source>
        <strain evidence="1 2">SPR</strain>
    </source>
</reference>
<evidence type="ECO:0008006" key="3">
    <source>
        <dbReference type="Google" id="ProtNLM"/>
    </source>
</evidence>
<accession>A0A0D2J4Z6</accession>